<accession>A0A975TS12</accession>
<dbReference type="Proteomes" id="UP000693972">
    <property type="component" value="Unassembled WGS sequence"/>
</dbReference>
<name>A0A975TS12_9RHOB</name>
<dbReference type="EMBL" id="CP078073">
    <property type="protein sequence ID" value="QXL86583.1"/>
    <property type="molecule type" value="Genomic_DNA"/>
</dbReference>
<dbReference type="RefSeq" id="WP_257893527.1">
    <property type="nucleotide sequence ID" value="NZ_JAIMBW010000001.1"/>
</dbReference>
<protein>
    <submittedName>
        <fullName evidence="2">Oxidoreductase</fullName>
    </submittedName>
</protein>
<organism evidence="2">
    <name type="scientific">Gymnodinialimonas phycosphaerae</name>
    <dbReference type="NCBI Taxonomy" id="2841589"/>
    <lineage>
        <taxon>Bacteria</taxon>
        <taxon>Pseudomonadati</taxon>
        <taxon>Pseudomonadota</taxon>
        <taxon>Alphaproteobacteria</taxon>
        <taxon>Rhodobacterales</taxon>
        <taxon>Paracoccaceae</taxon>
        <taxon>Gymnodinialimonas</taxon>
    </lineage>
</organism>
<sequence>MNKREFIMAATVSALGFARVASANENQLLLDGDWSTGPFVNLDDSDLSALPQMEFETTTQWTTGSLRFSGPLLSDLLDFYGAGSGDLRLTAINDYSVDLSRDLVTPEAPIVANRINGEPFSRRDKGPFWVVYPYDRAVEFRTEQTFAASVWQLSQITVLSA</sequence>
<dbReference type="AlphaFoldDB" id="A0A975TS12"/>
<evidence type="ECO:0000313" key="3">
    <source>
        <dbReference type="Proteomes" id="UP000693972"/>
    </source>
</evidence>
<keyword evidence="3" id="KW-1185">Reference proteome</keyword>
<dbReference type="EMBL" id="JAIMBW010000001">
    <property type="protein sequence ID" value="MBY4893888.1"/>
    <property type="molecule type" value="Genomic_DNA"/>
</dbReference>
<evidence type="ECO:0000313" key="1">
    <source>
        <dbReference type="EMBL" id="MBY4893888.1"/>
    </source>
</evidence>
<dbReference type="SUPFAM" id="SSF56524">
    <property type="entry name" value="Oxidoreductase molybdopterin-binding domain"/>
    <property type="match status" value="1"/>
</dbReference>
<gene>
    <name evidence="1" type="ORF">KUL25_14060</name>
    <name evidence="2" type="ORF">KUL25_14065</name>
</gene>
<dbReference type="Gene3D" id="3.90.420.10">
    <property type="entry name" value="Oxidoreductase, molybdopterin-binding domain"/>
    <property type="match status" value="1"/>
</dbReference>
<reference evidence="2 3" key="1">
    <citation type="submission" date="2021-07" db="EMBL/GenBank/DDBJ databases">
        <title>Karlodiniumbacter phycospheric gen. nov., sp. nov., a phycosphere bacterium isolated from karlodinium veneficum.</title>
        <authorList>
            <person name="Peng Y."/>
            <person name="Jiang L."/>
            <person name="Lee J."/>
        </authorList>
    </citation>
    <scope>NUCLEOTIDE SEQUENCE</scope>
    <source>
        <strain evidence="2 3">N5</strain>
    </source>
</reference>
<proteinExistence type="predicted"/>
<dbReference type="InterPro" id="IPR036374">
    <property type="entry name" value="OxRdtase_Mopterin-bd_sf"/>
</dbReference>
<evidence type="ECO:0000313" key="2">
    <source>
        <dbReference type="EMBL" id="QXL86583.1"/>
    </source>
</evidence>